<keyword evidence="4 6" id="KW-0067">ATP-binding</keyword>
<dbReference type="InterPro" id="IPR003439">
    <property type="entry name" value="ABC_transporter-like_ATP-bd"/>
</dbReference>
<dbReference type="PANTHER" id="PTHR42794">
    <property type="entry name" value="HEMIN IMPORT ATP-BINDING PROTEIN HMUV"/>
    <property type="match status" value="1"/>
</dbReference>
<dbReference type="Pfam" id="PF00005">
    <property type="entry name" value="ABC_tran"/>
    <property type="match status" value="1"/>
</dbReference>
<sequence>MDSGRTPLVVRNSGPEFLMLALERLAWAPEQAAVCAHEHFALKDIDLQIATGEFVGLIGPNGSGKTSLLRCAFRYNRPHSGKVTISAHDIWSRSPRWCARHVAVVAQEFPDAFGLTLLDVTSMGRAPHQGFFAADSNHDRAIVQNALKAVGLAGYEQHRFDTLSGGEKQRCLLARALVQEPRLMVLDEPTNHLDPRHQLELLGLVKQLGVATLASIHDLNLAAAFCDRLCVIHHGRLIAQGSPREVLTPEMLLTVFGAKALVDSHPLRDYPRITWIP</sequence>
<comment type="caution">
    <text evidence="6">The sequence shown here is derived from an EMBL/GenBank/DDBJ whole genome shotgun (WGS) entry which is preliminary data.</text>
</comment>
<evidence type="ECO:0000256" key="3">
    <source>
        <dbReference type="ARBA" id="ARBA00022741"/>
    </source>
</evidence>
<dbReference type="SUPFAM" id="SSF52540">
    <property type="entry name" value="P-loop containing nucleoside triphosphate hydrolases"/>
    <property type="match status" value="1"/>
</dbReference>
<dbReference type="AlphaFoldDB" id="A0A3M3YP00"/>
<evidence type="ECO:0000256" key="4">
    <source>
        <dbReference type="ARBA" id="ARBA00022840"/>
    </source>
</evidence>
<dbReference type="PANTHER" id="PTHR42794:SF2">
    <property type="entry name" value="ABC TRANSPORTER ATP-BINDING PROTEIN"/>
    <property type="match status" value="1"/>
</dbReference>
<dbReference type="GO" id="GO:0005524">
    <property type="term" value="F:ATP binding"/>
    <property type="evidence" value="ECO:0007669"/>
    <property type="project" value="UniProtKB-KW"/>
</dbReference>
<dbReference type="GO" id="GO:0016887">
    <property type="term" value="F:ATP hydrolysis activity"/>
    <property type="evidence" value="ECO:0007669"/>
    <property type="project" value="InterPro"/>
</dbReference>
<comment type="similarity">
    <text evidence="1">Belongs to the ABC transporter superfamily.</text>
</comment>
<reference evidence="6 7" key="1">
    <citation type="submission" date="2018-08" db="EMBL/GenBank/DDBJ databases">
        <title>Recombination of ecologically and evolutionarily significant loci maintains genetic cohesion in the Pseudomonas syringae species complex.</title>
        <authorList>
            <person name="Dillon M."/>
            <person name="Thakur S."/>
            <person name="Almeida R.N.D."/>
            <person name="Weir B.S."/>
            <person name="Guttman D.S."/>
        </authorList>
    </citation>
    <scope>NUCLEOTIDE SEQUENCE [LARGE SCALE GENOMIC DNA]</scope>
    <source>
        <strain evidence="6 7">ICMP 4092</strain>
    </source>
</reference>
<dbReference type="EMBL" id="RBQC01000131">
    <property type="protein sequence ID" value="RMO83961.1"/>
    <property type="molecule type" value="Genomic_DNA"/>
</dbReference>
<proteinExistence type="inferred from homology"/>
<protein>
    <submittedName>
        <fullName evidence="6">Iron-compound ABC transporter ATP-binding protein</fullName>
    </submittedName>
</protein>
<gene>
    <name evidence="6" type="ORF">ALQ32_101735</name>
</gene>
<dbReference type="InterPro" id="IPR027417">
    <property type="entry name" value="P-loop_NTPase"/>
</dbReference>
<dbReference type="Proteomes" id="UP000268056">
    <property type="component" value="Unassembled WGS sequence"/>
</dbReference>
<dbReference type="CDD" id="cd03214">
    <property type="entry name" value="ABC_Iron-Siderophores_B12_Hemin"/>
    <property type="match status" value="1"/>
</dbReference>
<evidence type="ECO:0000259" key="5">
    <source>
        <dbReference type="PROSITE" id="PS50893"/>
    </source>
</evidence>
<evidence type="ECO:0000256" key="2">
    <source>
        <dbReference type="ARBA" id="ARBA00022448"/>
    </source>
</evidence>
<dbReference type="FunFam" id="3.40.50.300:FF:000134">
    <property type="entry name" value="Iron-enterobactin ABC transporter ATP-binding protein"/>
    <property type="match status" value="1"/>
</dbReference>
<evidence type="ECO:0000256" key="1">
    <source>
        <dbReference type="ARBA" id="ARBA00005417"/>
    </source>
</evidence>
<evidence type="ECO:0000313" key="7">
    <source>
        <dbReference type="Proteomes" id="UP000268056"/>
    </source>
</evidence>
<evidence type="ECO:0000313" key="6">
    <source>
        <dbReference type="EMBL" id="RMO83961.1"/>
    </source>
</evidence>
<dbReference type="Gene3D" id="3.40.50.300">
    <property type="entry name" value="P-loop containing nucleotide triphosphate hydrolases"/>
    <property type="match status" value="1"/>
</dbReference>
<dbReference type="SMART" id="SM00382">
    <property type="entry name" value="AAA"/>
    <property type="match status" value="1"/>
</dbReference>
<dbReference type="PROSITE" id="PS50893">
    <property type="entry name" value="ABC_TRANSPORTER_2"/>
    <property type="match status" value="1"/>
</dbReference>
<feature type="domain" description="ABC transporter" evidence="5">
    <location>
        <begin position="20"/>
        <end position="259"/>
    </location>
</feature>
<dbReference type="InterPro" id="IPR003593">
    <property type="entry name" value="AAA+_ATPase"/>
</dbReference>
<name>A0A3M3YP00_9PSED</name>
<keyword evidence="3" id="KW-0547">Nucleotide-binding</keyword>
<organism evidence="6 7">
    <name type="scientific">Pseudomonas syringae pv. tagetis</name>
    <dbReference type="NCBI Taxonomy" id="129140"/>
    <lineage>
        <taxon>Bacteria</taxon>
        <taxon>Pseudomonadati</taxon>
        <taxon>Pseudomonadota</taxon>
        <taxon>Gammaproteobacteria</taxon>
        <taxon>Pseudomonadales</taxon>
        <taxon>Pseudomonadaceae</taxon>
        <taxon>Pseudomonas</taxon>
    </lineage>
</organism>
<keyword evidence="2" id="KW-0813">Transport</keyword>
<accession>A0A3M3YP00</accession>